<dbReference type="InterPro" id="IPR002843">
    <property type="entry name" value="ATPase_V0-cplx_csu/dsu"/>
</dbReference>
<dbReference type="InterPro" id="IPR044911">
    <property type="entry name" value="V-type_ATPase_csu/dsu_dom_3"/>
</dbReference>
<sequence>MRSIVRFSAVNAKIDKMYSNFLDDTDYINLAHLDNVNEIVNYLKDNSEIGELLIPHNRTDEAELSLQKYKLTQIRKLSHYLTDDYKKYINALLLEFEIADIKKVLRVLQRNQGYEDLSSKFVIMNNDPNFKIDSSTDIPTFINSLKNTKYYRVLQSYQEEENDVILFYMEMNLDRLYYSNLVNISKGFANDDKIAVKNILGKKIDLLNIIWIYRGLKYYKLLPEELINFCIFGGCNLKYDDLRELCYSENLDEFVNKILNTEYKFLFDATNTDIYMDRRSNRYLYYIAKKEFSKSTFTMGKLLSYIVLLDAEIKDISAIMETTRFNISFEETLKYLVRSYKGSEI</sequence>
<comment type="caution">
    <text evidence="3">The sequence shown here is derived from an EMBL/GenBank/DDBJ whole genome shotgun (WGS) entry which is preliminary data.</text>
</comment>
<dbReference type="SUPFAM" id="SSF103486">
    <property type="entry name" value="V-type ATP synthase subunit C"/>
    <property type="match status" value="1"/>
</dbReference>
<dbReference type="InterPro" id="IPR050873">
    <property type="entry name" value="V-ATPase_V0D/AC39_subunit"/>
</dbReference>
<proteinExistence type="predicted"/>
<evidence type="ECO:0000313" key="4">
    <source>
        <dbReference type="Proteomes" id="UP001519306"/>
    </source>
</evidence>
<dbReference type="EMBL" id="JAGGLJ010000001">
    <property type="protein sequence ID" value="MBP2024622.1"/>
    <property type="molecule type" value="Genomic_DNA"/>
</dbReference>
<organism evidence="3 4">
    <name type="scientific">Peptoniphilus stercorisuis</name>
    <dbReference type="NCBI Taxonomy" id="1436965"/>
    <lineage>
        <taxon>Bacteria</taxon>
        <taxon>Bacillati</taxon>
        <taxon>Bacillota</taxon>
        <taxon>Tissierellia</taxon>
        <taxon>Tissierellales</taxon>
        <taxon>Peptoniphilaceae</taxon>
        <taxon>Peptoniphilus</taxon>
    </lineage>
</organism>
<evidence type="ECO:0000256" key="2">
    <source>
        <dbReference type="ARBA" id="ARBA00023065"/>
    </source>
</evidence>
<dbReference type="PANTHER" id="PTHR38682:SF1">
    <property type="entry name" value="V-TYPE ATP SYNTHASE SUBUNIT C"/>
    <property type="match status" value="1"/>
</dbReference>
<dbReference type="Pfam" id="PF01992">
    <property type="entry name" value="vATP-synt_AC39"/>
    <property type="match status" value="1"/>
</dbReference>
<dbReference type="PANTHER" id="PTHR38682">
    <property type="entry name" value="V-TYPE ATP SYNTHASE SUBUNIT C"/>
    <property type="match status" value="1"/>
</dbReference>
<dbReference type="InterPro" id="IPR036079">
    <property type="entry name" value="ATPase_csu/dsu_sf"/>
</dbReference>
<keyword evidence="1" id="KW-0813">Transport</keyword>
<accession>A0ABS4KA21</accession>
<gene>
    <name evidence="3" type="ORF">J2Z71_000137</name>
</gene>
<dbReference type="RefSeq" id="WP_210059924.1">
    <property type="nucleotide sequence ID" value="NZ_JAGGLJ010000001.1"/>
</dbReference>
<protein>
    <submittedName>
        <fullName evidence="3">V/A-type H+-transporting ATPase subunit C</fullName>
    </submittedName>
</protein>
<dbReference type="Gene3D" id="1.10.132.50">
    <property type="entry name" value="ATP synthase (C/AC39) subunit, domain 3"/>
    <property type="match status" value="3"/>
</dbReference>
<evidence type="ECO:0000256" key="1">
    <source>
        <dbReference type="ARBA" id="ARBA00022448"/>
    </source>
</evidence>
<dbReference type="Proteomes" id="UP001519306">
    <property type="component" value="Unassembled WGS sequence"/>
</dbReference>
<reference evidence="3 4" key="1">
    <citation type="submission" date="2021-03" db="EMBL/GenBank/DDBJ databases">
        <title>Genomic Encyclopedia of Type Strains, Phase IV (KMG-IV): sequencing the most valuable type-strain genomes for metagenomic binning, comparative biology and taxonomic classification.</title>
        <authorList>
            <person name="Goeker M."/>
        </authorList>
    </citation>
    <scope>NUCLEOTIDE SEQUENCE [LARGE SCALE GENOMIC DNA]</scope>
    <source>
        <strain evidence="3 4">DSM 27563</strain>
    </source>
</reference>
<keyword evidence="4" id="KW-1185">Reference proteome</keyword>
<evidence type="ECO:0000313" key="3">
    <source>
        <dbReference type="EMBL" id="MBP2024622.1"/>
    </source>
</evidence>
<name>A0ABS4KA21_9FIRM</name>
<keyword evidence="2" id="KW-0406">Ion transport</keyword>